<dbReference type="GO" id="GO:0000160">
    <property type="term" value="P:phosphorelay signal transduction system"/>
    <property type="evidence" value="ECO:0007669"/>
    <property type="project" value="UniProtKB-KW"/>
</dbReference>
<name>A0A1E5SYR7_9BACT</name>
<keyword evidence="1 3" id="KW-0597">Phosphoprotein</keyword>
<evidence type="ECO:0000313" key="6">
    <source>
        <dbReference type="Proteomes" id="UP000095552"/>
    </source>
</evidence>
<proteinExistence type="predicted"/>
<dbReference type="Proteomes" id="UP000095552">
    <property type="component" value="Unassembled WGS sequence"/>
</dbReference>
<gene>
    <name evidence="5" type="ORF">BFP71_12380</name>
</gene>
<dbReference type="AlphaFoldDB" id="A0A1E5SYR7"/>
<dbReference type="PANTHER" id="PTHR44591">
    <property type="entry name" value="STRESS RESPONSE REGULATOR PROTEIN 1"/>
    <property type="match status" value="1"/>
</dbReference>
<dbReference type="PROSITE" id="PS50110">
    <property type="entry name" value="RESPONSE_REGULATORY"/>
    <property type="match status" value="1"/>
</dbReference>
<dbReference type="EMBL" id="MDGQ01000005">
    <property type="protein sequence ID" value="OEK04274.1"/>
    <property type="molecule type" value="Genomic_DNA"/>
</dbReference>
<feature type="domain" description="Response regulatory" evidence="4">
    <location>
        <begin position="10"/>
        <end position="122"/>
    </location>
</feature>
<accession>A0A1E5SYR7</accession>
<dbReference type="OrthoDB" id="9797341at2"/>
<organism evidence="5 6">
    <name type="scientific">Roseivirga misakiensis</name>
    <dbReference type="NCBI Taxonomy" id="1563681"/>
    <lineage>
        <taxon>Bacteria</taxon>
        <taxon>Pseudomonadati</taxon>
        <taxon>Bacteroidota</taxon>
        <taxon>Cytophagia</taxon>
        <taxon>Cytophagales</taxon>
        <taxon>Roseivirgaceae</taxon>
        <taxon>Roseivirga</taxon>
    </lineage>
</organism>
<evidence type="ECO:0000256" key="1">
    <source>
        <dbReference type="ARBA" id="ARBA00022553"/>
    </source>
</evidence>
<protein>
    <recommendedName>
        <fullName evidence="4">Response regulatory domain-containing protein</fullName>
    </recommendedName>
</protein>
<dbReference type="PANTHER" id="PTHR44591:SF14">
    <property type="entry name" value="PROTEIN PILG"/>
    <property type="match status" value="1"/>
</dbReference>
<dbReference type="CDD" id="cd00156">
    <property type="entry name" value="REC"/>
    <property type="match status" value="1"/>
</dbReference>
<reference evidence="5 6" key="1">
    <citation type="submission" date="2016-08" db="EMBL/GenBank/DDBJ databases">
        <title>Draft genome of Fabibacter sp. strain SK-8.</title>
        <authorList>
            <person name="Wong S.-K."/>
            <person name="Hamasaki K."/>
            <person name="Yoshizawa S."/>
        </authorList>
    </citation>
    <scope>NUCLEOTIDE SEQUENCE [LARGE SCALE GENOMIC DNA]</scope>
    <source>
        <strain evidence="5 6">SK-8</strain>
    </source>
</reference>
<dbReference type="InterPro" id="IPR001789">
    <property type="entry name" value="Sig_transdc_resp-reg_receiver"/>
</dbReference>
<evidence type="ECO:0000259" key="4">
    <source>
        <dbReference type="PROSITE" id="PS50110"/>
    </source>
</evidence>
<dbReference type="InterPro" id="IPR011006">
    <property type="entry name" value="CheY-like_superfamily"/>
</dbReference>
<dbReference type="Pfam" id="PF00072">
    <property type="entry name" value="Response_reg"/>
    <property type="match status" value="1"/>
</dbReference>
<keyword evidence="6" id="KW-1185">Reference proteome</keyword>
<dbReference type="SUPFAM" id="SSF52172">
    <property type="entry name" value="CheY-like"/>
    <property type="match status" value="1"/>
</dbReference>
<comment type="caution">
    <text evidence="5">The sequence shown here is derived from an EMBL/GenBank/DDBJ whole genome shotgun (WGS) entry which is preliminary data.</text>
</comment>
<sequence>MEAKRISNPTILIVDDSSLNARILSSWCAKWGFIADVALSGKSAIEKAYNHDYSLIILDILLPDISGFQVFEELSVYRPQMNVIFQSGISKEEFRSKIKREAFFLQKPYYPAEMKELIEFNFEKTNIKMLA</sequence>
<dbReference type="SMART" id="SM00448">
    <property type="entry name" value="REC"/>
    <property type="match status" value="1"/>
</dbReference>
<dbReference type="Gene3D" id="3.40.50.2300">
    <property type="match status" value="1"/>
</dbReference>
<evidence type="ECO:0000313" key="5">
    <source>
        <dbReference type="EMBL" id="OEK04274.1"/>
    </source>
</evidence>
<feature type="modified residue" description="4-aspartylphosphate" evidence="3">
    <location>
        <position position="59"/>
    </location>
</feature>
<dbReference type="InterPro" id="IPR050595">
    <property type="entry name" value="Bact_response_regulator"/>
</dbReference>
<dbReference type="STRING" id="1563681.BFP71_12380"/>
<evidence type="ECO:0000256" key="3">
    <source>
        <dbReference type="PROSITE-ProRule" id="PRU00169"/>
    </source>
</evidence>
<keyword evidence="2" id="KW-0902">Two-component regulatory system</keyword>
<evidence type="ECO:0000256" key="2">
    <source>
        <dbReference type="ARBA" id="ARBA00023012"/>
    </source>
</evidence>